<protein>
    <recommendedName>
        <fullName evidence="3">Terminase</fullName>
    </recommendedName>
</protein>
<name>A0A0X3U0V9_9RHOB</name>
<comment type="caution">
    <text evidence="1">The sequence shown here is derived from an EMBL/GenBank/DDBJ whole genome shotgun (WGS) entry which is preliminary data.</text>
</comment>
<organism evidence="1 2">
    <name type="scientific">Ruegeria marisrubri</name>
    <dbReference type="NCBI Taxonomy" id="1685379"/>
    <lineage>
        <taxon>Bacteria</taxon>
        <taxon>Pseudomonadati</taxon>
        <taxon>Pseudomonadota</taxon>
        <taxon>Alphaproteobacteria</taxon>
        <taxon>Rhodobacterales</taxon>
        <taxon>Roseobacteraceae</taxon>
        <taxon>Ruegeria</taxon>
    </lineage>
</organism>
<keyword evidence="2" id="KW-1185">Reference proteome</keyword>
<evidence type="ECO:0000313" key="1">
    <source>
        <dbReference type="EMBL" id="KUJ80901.1"/>
    </source>
</evidence>
<gene>
    <name evidence="1" type="ORF">AVO45_07705</name>
</gene>
<dbReference type="RefSeq" id="WP_068346629.1">
    <property type="nucleotide sequence ID" value="NZ_LQBQ01000012.1"/>
</dbReference>
<dbReference type="AlphaFoldDB" id="A0A0X3U0V9"/>
<reference evidence="1 2" key="1">
    <citation type="submission" date="2015-12" db="EMBL/GenBank/DDBJ databases">
        <authorList>
            <person name="Shamseldin A."/>
            <person name="Moawad H."/>
            <person name="Abd El-Rahim W.M."/>
            <person name="Sadowsky M.J."/>
        </authorList>
    </citation>
    <scope>NUCLEOTIDE SEQUENCE [LARGE SCALE GENOMIC DNA]</scope>
    <source>
        <strain evidence="1 2">ZGT118</strain>
    </source>
</reference>
<evidence type="ECO:0000313" key="2">
    <source>
        <dbReference type="Proteomes" id="UP000053791"/>
    </source>
</evidence>
<dbReference type="Proteomes" id="UP000053791">
    <property type="component" value="Unassembled WGS sequence"/>
</dbReference>
<dbReference type="OrthoDB" id="9771580at2"/>
<sequence length="354" mass="39950">MNDLTPRQFFAANMAALLRDNLHAYVHRAFLELYPGIAFLPAFYIRAICHQLERVERGEVRRLLIILPPRHLKSHCASVAFSTWFLARNPSMTVVGASYNADLAQTFSALARRILEAPWHRAAFPHLLLDPRKASAEELRIRNFGGRRIATSVGGTFTGKGTNLTIIDDPIKADDAFSEARRDDVFNWITSTVISRFDDPKRGAMVVVAQRLHVDDLPGRLMEAGGWEVLQLPAIAPVASEIGIGSGLVWNRERNELLHPERIDEGTLEQIRKELGDFAFKAQYQQQPAPTDGHIIRTERFGTYNKPLPRHHFEAVVQSWDLAVVPGNTNDYTVCTTFRAWIPPTSKFQSRTMS</sequence>
<dbReference type="InterPro" id="IPR027417">
    <property type="entry name" value="P-loop_NTPase"/>
</dbReference>
<proteinExistence type="predicted"/>
<dbReference type="Gene3D" id="3.40.50.300">
    <property type="entry name" value="P-loop containing nucleotide triphosphate hydrolases"/>
    <property type="match status" value="1"/>
</dbReference>
<accession>A0A0X3U0V9</accession>
<dbReference type="EMBL" id="LQBQ01000012">
    <property type="protein sequence ID" value="KUJ80901.1"/>
    <property type="molecule type" value="Genomic_DNA"/>
</dbReference>
<dbReference type="STRING" id="1685379.AVO45_07705"/>
<evidence type="ECO:0008006" key="3">
    <source>
        <dbReference type="Google" id="ProtNLM"/>
    </source>
</evidence>